<dbReference type="GeneID" id="92853503"/>
<dbReference type="RefSeq" id="WP_006637096.1">
    <property type="nucleotide sequence ID" value="NZ_BORD01000006.1"/>
</dbReference>
<proteinExistence type="predicted"/>
<evidence type="ECO:0000313" key="2">
    <source>
        <dbReference type="Proteomes" id="UP000196877"/>
    </source>
</evidence>
<sequence length="63" mass="7379">MVKKKINEYQIYEEYREQIYKQVENDSYAKSLGIELTKFEAGFAEAKLEVQSHMVIAYGSEPI</sequence>
<gene>
    <name evidence="1" type="ORF">S101395_02549</name>
</gene>
<organism evidence="1 2">
    <name type="scientific">Bacillus sonorensis</name>
    <dbReference type="NCBI Taxonomy" id="119858"/>
    <lineage>
        <taxon>Bacteria</taxon>
        <taxon>Bacillati</taxon>
        <taxon>Bacillota</taxon>
        <taxon>Bacilli</taxon>
        <taxon>Bacillales</taxon>
        <taxon>Bacillaceae</taxon>
        <taxon>Bacillus</taxon>
    </lineage>
</organism>
<reference evidence="1 2" key="1">
    <citation type="submission" date="2017-06" db="EMBL/GenBank/DDBJ databases">
        <title>Genome sequence of Bacillus sonorensis strain SRCM101395.</title>
        <authorList>
            <person name="Cho S.H."/>
        </authorList>
    </citation>
    <scope>NUCLEOTIDE SEQUENCE [LARGE SCALE GENOMIC DNA]</scope>
    <source>
        <strain evidence="1 2">SRCM101395</strain>
    </source>
</reference>
<dbReference type="EMBL" id="CP021920">
    <property type="protein sequence ID" value="ASB89056.1"/>
    <property type="molecule type" value="Genomic_DNA"/>
</dbReference>
<keyword evidence="2" id="KW-1185">Reference proteome</keyword>
<accession>A0ABN5AEJ4</accession>
<evidence type="ECO:0000313" key="1">
    <source>
        <dbReference type="EMBL" id="ASB89056.1"/>
    </source>
</evidence>
<dbReference type="Proteomes" id="UP000196877">
    <property type="component" value="Chromosome"/>
</dbReference>
<name>A0ABN5AEJ4_9BACI</name>
<protein>
    <submittedName>
        <fullName evidence="1">Uncharacterized protein</fullName>
    </submittedName>
</protein>